<dbReference type="InterPro" id="IPR005467">
    <property type="entry name" value="His_kinase_dom"/>
</dbReference>
<dbReference type="InterPro" id="IPR003594">
    <property type="entry name" value="HATPase_dom"/>
</dbReference>
<organism evidence="19 20">
    <name type="scientific">Nonomuraea cypriaca</name>
    <dbReference type="NCBI Taxonomy" id="1187855"/>
    <lineage>
        <taxon>Bacteria</taxon>
        <taxon>Bacillati</taxon>
        <taxon>Actinomycetota</taxon>
        <taxon>Actinomycetes</taxon>
        <taxon>Streptosporangiales</taxon>
        <taxon>Streptosporangiaceae</taxon>
        <taxon>Nonomuraea</taxon>
    </lineage>
</organism>
<evidence type="ECO:0000256" key="7">
    <source>
        <dbReference type="ARBA" id="ARBA00022490"/>
    </source>
</evidence>
<feature type="domain" description="Histidine kinase" evidence="18">
    <location>
        <begin position="337"/>
        <end position="493"/>
    </location>
</feature>
<keyword evidence="17" id="KW-0472">Membrane</keyword>
<evidence type="ECO:0000256" key="3">
    <source>
        <dbReference type="ARBA" id="ARBA00004496"/>
    </source>
</evidence>
<reference evidence="19" key="1">
    <citation type="submission" date="2020-11" db="EMBL/GenBank/DDBJ databases">
        <title>Whole-genome analyses of Nonomuraea sp. K274.</title>
        <authorList>
            <person name="Veyisoglu A."/>
        </authorList>
    </citation>
    <scope>NUCLEOTIDE SEQUENCE</scope>
    <source>
        <strain evidence="19">K274</strain>
    </source>
</reference>
<evidence type="ECO:0000256" key="1">
    <source>
        <dbReference type="ARBA" id="ARBA00000085"/>
    </source>
</evidence>
<keyword evidence="13" id="KW-0411">Iron-sulfur</keyword>
<evidence type="ECO:0000256" key="16">
    <source>
        <dbReference type="SAM" id="MobiDB-lite"/>
    </source>
</evidence>
<dbReference type="SMART" id="SM00387">
    <property type="entry name" value="HATPase_c"/>
    <property type="match status" value="1"/>
</dbReference>
<dbReference type="GO" id="GO:0016020">
    <property type="term" value="C:membrane"/>
    <property type="evidence" value="ECO:0007669"/>
    <property type="project" value="InterPro"/>
</dbReference>
<dbReference type="CDD" id="cd16917">
    <property type="entry name" value="HATPase_UhpB-NarQ-NarX-like"/>
    <property type="match status" value="1"/>
</dbReference>
<evidence type="ECO:0000256" key="10">
    <source>
        <dbReference type="ARBA" id="ARBA00022777"/>
    </source>
</evidence>
<keyword evidence="12" id="KW-0902">Two-component regulatory system</keyword>
<dbReference type="InterPro" id="IPR017205">
    <property type="entry name" value="Sig_transdc_His_kinase_ChrS"/>
</dbReference>
<evidence type="ECO:0000256" key="12">
    <source>
        <dbReference type="ARBA" id="ARBA00023012"/>
    </source>
</evidence>
<accession>A0A931AKP0</accession>
<dbReference type="AlphaFoldDB" id="A0A931AKP0"/>
<feature type="transmembrane region" description="Helical" evidence="17">
    <location>
        <begin position="156"/>
        <end position="174"/>
    </location>
</feature>
<keyword evidence="7" id="KW-0963">Cytoplasm</keyword>
<dbReference type="InterPro" id="IPR011712">
    <property type="entry name" value="Sig_transdc_His_kin_sub3_dim/P"/>
</dbReference>
<keyword evidence="9" id="KW-0479">Metal-binding</keyword>
<evidence type="ECO:0000256" key="17">
    <source>
        <dbReference type="SAM" id="Phobius"/>
    </source>
</evidence>
<evidence type="ECO:0000256" key="4">
    <source>
        <dbReference type="ARBA" id="ARBA00012438"/>
    </source>
</evidence>
<dbReference type="Pfam" id="PF07730">
    <property type="entry name" value="HisKA_3"/>
    <property type="match status" value="1"/>
</dbReference>
<dbReference type="EC" id="2.7.13.3" evidence="4"/>
<dbReference type="Gene3D" id="3.30.565.10">
    <property type="entry name" value="Histidine kinase-like ATPase, C-terminal domain"/>
    <property type="match status" value="1"/>
</dbReference>
<evidence type="ECO:0000313" key="19">
    <source>
        <dbReference type="EMBL" id="MBF8190787.1"/>
    </source>
</evidence>
<evidence type="ECO:0000256" key="8">
    <source>
        <dbReference type="ARBA" id="ARBA00022679"/>
    </source>
</evidence>
<dbReference type="GO" id="GO:0046872">
    <property type="term" value="F:metal ion binding"/>
    <property type="evidence" value="ECO:0007669"/>
    <property type="project" value="UniProtKB-KW"/>
</dbReference>
<evidence type="ECO:0000313" key="20">
    <source>
        <dbReference type="Proteomes" id="UP000605361"/>
    </source>
</evidence>
<dbReference type="GO" id="GO:0000155">
    <property type="term" value="F:phosphorelay sensor kinase activity"/>
    <property type="evidence" value="ECO:0007669"/>
    <property type="project" value="InterPro"/>
</dbReference>
<dbReference type="PRINTS" id="PR00344">
    <property type="entry name" value="BCTRLSENSOR"/>
</dbReference>
<evidence type="ECO:0000256" key="15">
    <source>
        <dbReference type="ARBA" id="ARBA00030800"/>
    </source>
</evidence>
<dbReference type="SUPFAM" id="SSF55874">
    <property type="entry name" value="ATPase domain of HSP90 chaperone/DNA topoisomerase II/histidine kinase"/>
    <property type="match status" value="1"/>
</dbReference>
<comment type="function">
    <text evidence="14">Member of the two-component regulatory system NreB/NreC involved in the control of dissimilatory nitrate/nitrite reduction in response to oxygen. NreB functions as a direct oxygen sensor histidine kinase which is autophosphorylated, in the absence of oxygen, probably at the conserved histidine residue, and transfers its phosphate group probably to a conserved aspartate residue of NreC. NreB/NreC activates the expression of the nitrate (narGHJI) and nitrite (nir) reductase operons, as well as the putative nitrate transporter gene narT.</text>
</comment>
<keyword evidence="20" id="KW-1185">Reference proteome</keyword>
<comment type="caution">
    <text evidence="19">The sequence shown here is derived from an EMBL/GenBank/DDBJ whole genome shotgun (WGS) entry which is preliminary data.</text>
</comment>
<feature type="compositionally biased region" description="Basic and acidic residues" evidence="16">
    <location>
        <begin position="247"/>
        <end position="330"/>
    </location>
</feature>
<dbReference type="PANTHER" id="PTHR24421:SF62">
    <property type="entry name" value="SENSORY TRANSDUCTION HISTIDINE KINASE"/>
    <property type="match status" value="1"/>
</dbReference>
<comment type="cofactor">
    <cofactor evidence="2">
        <name>[4Fe-4S] cluster</name>
        <dbReference type="ChEBI" id="CHEBI:49883"/>
    </cofactor>
</comment>
<gene>
    <name evidence="19" type="ORF">ITP53_34780</name>
</gene>
<sequence>MSWIDGRERWAFLWLAYGLLGVSASAAALADAPRGEPWATLRPLVTWAAEEGAGAWPWPGPPWPALAVAAAVWLAPIAWLHTRRESRRALVVGHYLVLVALGGALAAQNGAFVLFAAIGYPLAIAMLPARLVIAGVTVTAVVSVAAQAGPEARATLLTMIAGVAAPLILAGWYVSAEHDKRRRLVGQLRAAMAENADLHARLLDQARRAGVLDERHRVAGEIHDTVAQDLVALIAQLDAAARTPRPCPHDRAPARAHDRDRYRAHDRDRDHDHDQAHDRNRGHDRPNDKAPDQADDRAIDRGHGRANDEAPDQAHDRRNDRDHDQADDRANDWERHLSQAADLARRSLAEARRSVRALRPEPLENASLPEAITRLARSWAQASGVDLALDVTGTPVALAADVEATLFRVAQESLANVAKHARATRTGLTLSYTDELVLLDVRDDGTGFAPQAPADGFGLDGMRQRVRGVGGTLDIESEPGGGTAVAATVPAIPAIPAESETLTAEDHLTEGRV</sequence>
<keyword evidence="10 19" id="KW-0418">Kinase</keyword>
<evidence type="ECO:0000256" key="2">
    <source>
        <dbReference type="ARBA" id="ARBA00001966"/>
    </source>
</evidence>
<evidence type="ECO:0000256" key="5">
    <source>
        <dbReference type="ARBA" id="ARBA00017322"/>
    </source>
</evidence>
<evidence type="ECO:0000256" key="11">
    <source>
        <dbReference type="ARBA" id="ARBA00023004"/>
    </source>
</evidence>
<proteinExistence type="predicted"/>
<keyword evidence="17" id="KW-1133">Transmembrane helix</keyword>
<keyword evidence="6" id="KW-0004">4Fe-4S</keyword>
<dbReference type="Proteomes" id="UP000605361">
    <property type="component" value="Unassembled WGS sequence"/>
</dbReference>
<dbReference type="GO" id="GO:0005737">
    <property type="term" value="C:cytoplasm"/>
    <property type="evidence" value="ECO:0007669"/>
    <property type="project" value="UniProtKB-SubCell"/>
</dbReference>
<dbReference type="PROSITE" id="PS50109">
    <property type="entry name" value="HIS_KIN"/>
    <property type="match status" value="1"/>
</dbReference>
<evidence type="ECO:0000256" key="14">
    <source>
        <dbReference type="ARBA" id="ARBA00024827"/>
    </source>
</evidence>
<evidence type="ECO:0000259" key="18">
    <source>
        <dbReference type="PROSITE" id="PS50109"/>
    </source>
</evidence>
<comment type="subcellular location">
    <subcellularLocation>
        <location evidence="3">Cytoplasm</location>
    </subcellularLocation>
</comment>
<feature type="transmembrane region" description="Helical" evidence="17">
    <location>
        <begin position="92"/>
        <end position="118"/>
    </location>
</feature>
<dbReference type="InterPro" id="IPR004358">
    <property type="entry name" value="Sig_transdc_His_kin-like_C"/>
</dbReference>
<comment type="catalytic activity">
    <reaction evidence="1">
        <text>ATP + protein L-histidine = ADP + protein N-phospho-L-histidine.</text>
        <dbReference type="EC" id="2.7.13.3"/>
    </reaction>
</comment>
<dbReference type="PANTHER" id="PTHR24421">
    <property type="entry name" value="NITRATE/NITRITE SENSOR PROTEIN NARX-RELATED"/>
    <property type="match status" value="1"/>
</dbReference>
<evidence type="ECO:0000256" key="6">
    <source>
        <dbReference type="ARBA" id="ARBA00022485"/>
    </source>
</evidence>
<dbReference type="GO" id="GO:0051539">
    <property type="term" value="F:4 iron, 4 sulfur cluster binding"/>
    <property type="evidence" value="ECO:0007669"/>
    <property type="project" value="UniProtKB-KW"/>
</dbReference>
<dbReference type="InterPro" id="IPR050482">
    <property type="entry name" value="Sensor_HK_TwoCompSys"/>
</dbReference>
<dbReference type="GO" id="GO:0046983">
    <property type="term" value="F:protein dimerization activity"/>
    <property type="evidence" value="ECO:0007669"/>
    <property type="project" value="InterPro"/>
</dbReference>
<keyword evidence="11" id="KW-0408">Iron</keyword>
<dbReference type="PIRSF" id="PIRSF037434">
    <property type="entry name" value="STHK_ChrS"/>
    <property type="match status" value="1"/>
</dbReference>
<keyword evidence="17" id="KW-0812">Transmembrane</keyword>
<protein>
    <recommendedName>
        <fullName evidence="5">Oxygen sensor histidine kinase NreB</fullName>
        <ecNumber evidence="4">2.7.13.3</ecNumber>
    </recommendedName>
    <alternativeName>
        <fullName evidence="15">Nitrogen regulation protein B</fullName>
    </alternativeName>
</protein>
<dbReference type="EMBL" id="JADOGI010000134">
    <property type="protein sequence ID" value="MBF8190787.1"/>
    <property type="molecule type" value="Genomic_DNA"/>
</dbReference>
<name>A0A931AKP0_9ACTN</name>
<evidence type="ECO:0000256" key="13">
    <source>
        <dbReference type="ARBA" id="ARBA00023014"/>
    </source>
</evidence>
<feature type="region of interest" description="Disordered" evidence="16">
    <location>
        <begin position="242"/>
        <end position="330"/>
    </location>
</feature>
<dbReference type="InterPro" id="IPR036890">
    <property type="entry name" value="HATPase_C_sf"/>
</dbReference>
<evidence type="ECO:0000256" key="9">
    <source>
        <dbReference type="ARBA" id="ARBA00022723"/>
    </source>
</evidence>
<dbReference type="Gene3D" id="1.20.5.1930">
    <property type="match status" value="1"/>
</dbReference>
<dbReference type="RefSeq" id="WP_195899699.1">
    <property type="nucleotide sequence ID" value="NZ_JADOGI010000134.1"/>
</dbReference>
<feature type="transmembrane region" description="Helical" evidence="17">
    <location>
        <begin position="63"/>
        <end position="80"/>
    </location>
</feature>
<keyword evidence="8" id="KW-0808">Transferase</keyword>
<dbReference type="Pfam" id="PF02518">
    <property type="entry name" value="HATPase_c"/>
    <property type="match status" value="1"/>
</dbReference>